<dbReference type="AlphaFoldDB" id="A0AAD3H1H2"/>
<dbReference type="InterPro" id="IPR053139">
    <property type="entry name" value="Surface_bspA-like"/>
</dbReference>
<dbReference type="Pfam" id="PF13306">
    <property type="entry name" value="LRR_5"/>
    <property type="match status" value="1"/>
</dbReference>
<proteinExistence type="predicted"/>
<accession>A0AAD3H1H2</accession>
<dbReference type="EMBL" id="BLLK01000022">
    <property type="protein sequence ID" value="GFH47102.1"/>
    <property type="molecule type" value="Genomic_DNA"/>
</dbReference>
<evidence type="ECO:0000313" key="1">
    <source>
        <dbReference type="EMBL" id="GFH47102.1"/>
    </source>
</evidence>
<gene>
    <name evidence="1" type="ORF">CTEN210_03577</name>
</gene>
<dbReference type="Proteomes" id="UP001054902">
    <property type="component" value="Unassembled WGS sequence"/>
</dbReference>
<dbReference type="PANTHER" id="PTHR45661:SF3">
    <property type="entry name" value="IG-LIKE DOMAIN-CONTAINING PROTEIN"/>
    <property type="match status" value="1"/>
</dbReference>
<reference evidence="1 2" key="1">
    <citation type="journal article" date="2021" name="Sci. Rep.">
        <title>The genome of the diatom Chaetoceros tenuissimus carries an ancient integrated fragment of an extant virus.</title>
        <authorList>
            <person name="Hongo Y."/>
            <person name="Kimura K."/>
            <person name="Takaki Y."/>
            <person name="Yoshida Y."/>
            <person name="Baba S."/>
            <person name="Kobayashi G."/>
            <person name="Nagasaki K."/>
            <person name="Hano T."/>
            <person name="Tomaru Y."/>
        </authorList>
    </citation>
    <scope>NUCLEOTIDE SEQUENCE [LARGE SCALE GENOMIC DNA]</scope>
    <source>
        <strain evidence="1 2">NIES-3715</strain>
    </source>
</reference>
<name>A0AAD3H1H2_9STRA</name>
<dbReference type="InterPro" id="IPR032675">
    <property type="entry name" value="LRR_dom_sf"/>
</dbReference>
<keyword evidence="2" id="KW-1185">Reference proteome</keyword>
<dbReference type="PANTHER" id="PTHR45661">
    <property type="entry name" value="SURFACE ANTIGEN"/>
    <property type="match status" value="1"/>
</dbReference>
<organism evidence="1 2">
    <name type="scientific">Chaetoceros tenuissimus</name>
    <dbReference type="NCBI Taxonomy" id="426638"/>
    <lineage>
        <taxon>Eukaryota</taxon>
        <taxon>Sar</taxon>
        <taxon>Stramenopiles</taxon>
        <taxon>Ochrophyta</taxon>
        <taxon>Bacillariophyta</taxon>
        <taxon>Coscinodiscophyceae</taxon>
        <taxon>Chaetocerotophycidae</taxon>
        <taxon>Chaetocerotales</taxon>
        <taxon>Chaetocerotaceae</taxon>
        <taxon>Chaetoceros</taxon>
    </lineage>
</organism>
<sequence>MKVQTEEWRRFIPGVRMYKDKKTLFYNGEKLWEGDGSSGRPLIYDEEERNTWQVVIILPGVEVIPEWTFWSCKNIKTVIMADTVRRIEYKAFFGCDSLVFVGLSKNLEYIGYAAFYWCESLTSIFIPPSCREIDDEVFERCRKLIILGLPQNVQLGAGVFQCTLLMTKSPLELDEDGEYNEEDEEAAVQWVKSINNEEAYALHRACSSFNPLPEIIHALVKRQGLSGMRSPNTIGITPSQYLAANTFADISENNVINSYILDMMGEAL</sequence>
<evidence type="ECO:0008006" key="3">
    <source>
        <dbReference type="Google" id="ProtNLM"/>
    </source>
</evidence>
<evidence type="ECO:0000313" key="2">
    <source>
        <dbReference type="Proteomes" id="UP001054902"/>
    </source>
</evidence>
<comment type="caution">
    <text evidence="1">The sequence shown here is derived from an EMBL/GenBank/DDBJ whole genome shotgun (WGS) entry which is preliminary data.</text>
</comment>
<dbReference type="InterPro" id="IPR026906">
    <property type="entry name" value="LRR_5"/>
</dbReference>
<protein>
    <recommendedName>
        <fullName evidence="3">Leucine-rich repeat domain-containing protein</fullName>
    </recommendedName>
</protein>
<dbReference type="Gene3D" id="3.80.10.10">
    <property type="entry name" value="Ribonuclease Inhibitor"/>
    <property type="match status" value="1"/>
</dbReference>
<dbReference type="SUPFAM" id="SSF52058">
    <property type="entry name" value="L domain-like"/>
    <property type="match status" value="1"/>
</dbReference>